<keyword evidence="6" id="KW-0906">Nuclear pore complex</keyword>
<evidence type="ECO:0000256" key="5">
    <source>
        <dbReference type="ARBA" id="ARBA00023010"/>
    </source>
</evidence>
<dbReference type="GO" id="GO:0000055">
    <property type="term" value="P:ribosomal large subunit export from nucleus"/>
    <property type="evidence" value="ECO:0007669"/>
    <property type="project" value="InterPro"/>
</dbReference>
<evidence type="ECO:0000256" key="2">
    <source>
        <dbReference type="ARBA" id="ARBA00022448"/>
    </source>
</evidence>
<dbReference type="GO" id="GO:0017056">
    <property type="term" value="F:structural constituent of nuclear pore"/>
    <property type="evidence" value="ECO:0007669"/>
    <property type="project" value="InterPro"/>
</dbReference>
<protein>
    <submittedName>
        <fullName evidence="10">Uncharacterized protein</fullName>
    </submittedName>
</protein>
<dbReference type="InterPro" id="IPR037700">
    <property type="entry name" value="NUP88/NUP82"/>
</dbReference>
<dbReference type="EMBL" id="KV722399">
    <property type="protein sequence ID" value="OCH90689.1"/>
    <property type="molecule type" value="Genomic_DNA"/>
</dbReference>
<feature type="compositionally biased region" description="Low complexity" evidence="9">
    <location>
        <begin position="568"/>
        <end position="577"/>
    </location>
</feature>
<evidence type="ECO:0000256" key="8">
    <source>
        <dbReference type="SAM" id="Coils"/>
    </source>
</evidence>
<keyword evidence="4" id="KW-0653">Protein transport</keyword>
<comment type="subcellular location">
    <subcellularLocation>
        <location evidence="1">Nucleus</location>
        <location evidence="1">Nuclear pore complex</location>
    </subcellularLocation>
</comment>
<sequence length="860" mass="95865">MQLTEQQDDWDALLRDHPIFELPKASKAAGKRDVSLELSLSSLPDFTSLDPGNDSPAPSGRRQTMVIKDSELIVAVGSEIRMTHLGDSRIGKTARKSYKILHTPNVTFDIHHMVLNPNGKLLAVAGAFQVAVVVLPRAGFTRLVPTIVDCKSIQVGQYYHAAHTSAPIAQVDWHPWGEGGSTLLVMTIDGKLREYDISVDAEEPQQVLSFVPERKKNTFDATDTSEREVTSFTLGKGRADWGPLTIYALMKSGDIYAICPYMPQNASIPSSYVHALECFVAAKQEFLSRSSSDASTSGFSAVYDYQHKYVTALMKQLPPGTVFPAPSRLVTMHPPTTIKSAPKRQGPFLLQPSPRNLESSEGGDATDMVYLSFGNNVDANEENPERLGVILVAFQDGKVDVYLDVEKVEARWEHKEHPQDDLPMLAVYETIDLGIVSSLQRMTVHQYEPSLLELLSGNHLVFLPDPIQDDTVYVHHAFGVHALQLSPLLDFTKTASRLRDGTDPSSILESRAGTNVFPLLSTFSVEHRCSSPVVGVAVPNDVYLTYSIFILTAHMRITVLPLNLRPESPSLPSSELPPETPPESPLKRKKTPSDATEPPPYVSLLGPEPFSPAPILTSPSGLPHNALLALPPSAQGELQLTPDTLRFLASTVERLTAQKHEAQLAYRAAEARAELQQQEFQRQREKLHELMQRAEQLKNARQAQTQEKIRRAQEVQKTLLARMDRTLRALMEKASPELSEHETKWFEELRRMKEEVVGAGRYDERSLVTRTNLLRREVDRVLPALKDLTERERERKRKATESREALGVSQAFELGERSSEERARIGKIEKELLRLADRLDTTLGRPPALGEQSLDSSRSR</sequence>
<dbReference type="PANTHER" id="PTHR13257">
    <property type="entry name" value="NUCLEOPORIN NUP84-RELATED"/>
    <property type="match status" value="1"/>
</dbReference>
<dbReference type="OrthoDB" id="341482at2759"/>
<evidence type="ECO:0000256" key="7">
    <source>
        <dbReference type="ARBA" id="ARBA00023242"/>
    </source>
</evidence>
<evidence type="ECO:0000256" key="3">
    <source>
        <dbReference type="ARBA" id="ARBA00022816"/>
    </source>
</evidence>
<name>A0A8E2AYT6_9APHY</name>
<keyword evidence="5" id="KW-0811">Translocation</keyword>
<evidence type="ECO:0000313" key="10">
    <source>
        <dbReference type="EMBL" id="OCH90689.1"/>
    </source>
</evidence>
<dbReference type="Pfam" id="PF10168">
    <property type="entry name" value="Nup88"/>
    <property type="match status" value="1"/>
</dbReference>
<evidence type="ECO:0000256" key="4">
    <source>
        <dbReference type="ARBA" id="ARBA00022927"/>
    </source>
</evidence>
<feature type="region of interest" description="Disordered" evidence="9">
    <location>
        <begin position="568"/>
        <end position="601"/>
    </location>
</feature>
<keyword evidence="8" id="KW-0175">Coiled coil</keyword>
<dbReference type="GO" id="GO:0005643">
    <property type="term" value="C:nuclear pore"/>
    <property type="evidence" value="ECO:0007669"/>
    <property type="project" value="UniProtKB-SubCell"/>
</dbReference>
<accession>A0A8E2AYT6</accession>
<gene>
    <name evidence="10" type="ORF">OBBRIDRAFT_819148</name>
</gene>
<keyword evidence="11" id="KW-1185">Reference proteome</keyword>
<dbReference type="GO" id="GO:0006606">
    <property type="term" value="P:protein import into nucleus"/>
    <property type="evidence" value="ECO:0007669"/>
    <property type="project" value="TreeGrafter"/>
</dbReference>
<dbReference type="SUPFAM" id="SSF50978">
    <property type="entry name" value="WD40 repeat-like"/>
    <property type="match status" value="1"/>
</dbReference>
<evidence type="ECO:0000313" key="11">
    <source>
        <dbReference type="Proteomes" id="UP000250043"/>
    </source>
</evidence>
<evidence type="ECO:0000256" key="9">
    <source>
        <dbReference type="SAM" id="MobiDB-lite"/>
    </source>
</evidence>
<proteinExistence type="predicted"/>
<organism evidence="10 11">
    <name type="scientific">Obba rivulosa</name>
    <dbReference type="NCBI Taxonomy" id="1052685"/>
    <lineage>
        <taxon>Eukaryota</taxon>
        <taxon>Fungi</taxon>
        <taxon>Dikarya</taxon>
        <taxon>Basidiomycota</taxon>
        <taxon>Agaricomycotina</taxon>
        <taxon>Agaricomycetes</taxon>
        <taxon>Polyporales</taxon>
        <taxon>Gelatoporiaceae</taxon>
        <taxon>Obba</taxon>
    </lineage>
</organism>
<evidence type="ECO:0000256" key="6">
    <source>
        <dbReference type="ARBA" id="ARBA00023132"/>
    </source>
</evidence>
<feature type="coiled-coil region" evidence="8">
    <location>
        <begin position="652"/>
        <end position="707"/>
    </location>
</feature>
<keyword evidence="3" id="KW-0509">mRNA transport</keyword>
<dbReference type="Proteomes" id="UP000250043">
    <property type="component" value="Unassembled WGS sequence"/>
</dbReference>
<reference evidence="10 11" key="1">
    <citation type="submission" date="2016-07" db="EMBL/GenBank/DDBJ databases">
        <title>Draft genome of the white-rot fungus Obba rivulosa 3A-2.</title>
        <authorList>
            <consortium name="DOE Joint Genome Institute"/>
            <person name="Miettinen O."/>
            <person name="Riley R."/>
            <person name="Acob R."/>
            <person name="Barry K."/>
            <person name="Cullen D."/>
            <person name="De Vries R."/>
            <person name="Hainaut M."/>
            <person name="Hatakka A."/>
            <person name="Henrissat B."/>
            <person name="Hilden K."/>
            <person name="Kuo R."/>
            <person name="Labutti K."/>
            <person name="Lipzen A."/>
            <person name="Makela M.R."/>
            <person name="Sandor L."/>
            <person name="Spatafora J.W."/>
            <person name="Grigoriev I.V."/>
            <person name="Hibbett D.S."/>
        </authorList>
    </citation>
    <scope>NUCLEOTIDE SEQUENCE [LARGE SCALE GENOMIC DNA]</scope>
    <source>
        <strain evidence="10 11">3A-2</strain>
    </source>
</reference>
<dbReference type="GO" id="GO:0006406">
    <property type="term" value="P:mRNA export from nucleus"/>
    <property type="evidence" value="ECO:0007669"/>
    <property type="project" value="TreeGrafter"/>
</dbReference>
<dbReference type="AlphaFoldDB" id="A0A8E2AYT6"/>
<keyword evidence="2" id="KW-0813">Transport</keyword>
<dbReference type="PANTHER" id="PTHR13257:SF0">
    <property type="entry name" value="NUCLEAR PORE COMPLEX PROTEIN NUP88"/>
    <property type="match status" value="1"/>
</dbReference>
<keyword evidence="7" id="KW-0539">Nucleus</keyword>
<feature type="region of interest" description="Disordered" evidence="9">
    <location>
        <begin position="839"/>
        <end position="860"/>
    </location>
</feature>
<evidence type="ECO:0000256" key="1">
    <source>
        <dbReference type="ARBA" id="ARBA00004567"/>
    </source>
</evidence>
<dbReference type="InterPro" id="IPR019321">
    <property type="entry name" value="Nucleoporin_Nup88"/>
</dbReference>
<dbReference type="InterPro" id="IPR036322">
    <property type="entry name" value="WD40_repeat_dom_sf"/>
</dbReference>
<dbReference type="GO" id="GO:0000056">
    <property type="term" value="P:ribosomal small subunit export from nucleus"/>
    <property type="evidence" value="ECO:0007669"/>
    <property type="project" value="InterPro"/>
</dbReference>